<reference evidence="1" key="1">
    <citation type="journal article" date="2014" name="Int. J. Syst. Evol. Microbiol.">
        <title>Complete genome sequence of Corynebacterium casei LMG S-19264T (=DSM 44701T), isolated from a smear-ripened cheese.</title>
        <authorList>
            <consortium name="US DOE Joint Genome Institute (JGI-PGF)"/>
            <person name="Walter F."/>
            <person name="Albersmeier A."/>
            <person name="Kalinowski J."/>
            <person name="Ruckert C."/>
        </authorList>
    </citation>
    <scope>NUCLEOTIDE SEQUENCE</scope>
    <source>
        <strain evidence="1">CGMCC 1.8984</strain>
    </source>
</reference>
<gene>
    <name evidence="1" type="ORF">GCM10011372_36570</name>
</gene>
<organism evidence="1 2">
    <name type="scientific">Agromyces bauzanensis</name>
    <dbReference type="NCBI Taxonomy" id="1308924"/>
    <lineage>
        <taxon>Bacteria</taxon>
        <taxon>Bacillati</taxon>
        <taxon>Actinomycetota</taxon>
        <taxon>Actinomycetes</taxon>
        <taxon>Micrococcales</taxon>
        <taxon>Microbacteriaceae</taxon>
        <taxon>Agromyces</taxon>
    </lineage>
</organism>
<sequence>MAIIDRLAILGSTARMPFSRSLGEGLFELRFTLGRTARRVTYRFTRDGRIILLTTFRKHRDNERQEVARAKRAADACAVDYP</sequence>
<name>A0A917UY40_9MICO</name>
<reference evidence="1" key="2">
    <citation type="submission" date="2020-09" db="EMBL/GenBank/DDBJ databases">
        <authorList>
            <person name="Sun Q."/>
            <person name="Zhou Y."/>
        </authorList>
    </citation>
    <scope>NUCLEOTIDE SEQUENCE</scope>
    <source>
        <strain evidence="1">CGMCC 1.8984</strain>
    </source>
</reference>
<protein>
    <recommendedName>
        <fullName evidence="3">Type II toxin-antitoxin system RelE/ParE family toxin</fullName>
    </recommendedName>
</protein>
<dbReference type="AlphaFoldDB" id="A0A917UY40"/>
<comment type="caution">
    <text evidence="1">The sequence shown here is derived from an EMBL/GenBank/DDBJ whole genome shotgun (WGS) entry which is preliminary data.</text>
</comment>
<evidence type="ECO:0008006" key="3">
    <source>
        <dbReference type="Google" id="ProtNLM"/>
    </source>
</evidence>
<evidence type="ECO:0000313" key="1">
    <source>
        <dbReference type="EMBL" id="GGJ94949.1"/>
    </source>
</evidence>
<dbReference type="Proteomes" id="UP000636956">
    <property type="component" value="Unassembled WGS sequence"/>
</dbReference>
<evidence type="ECO:0000313" key="2">
    <source>
        <dbReference type="Proteomes" id="UP000636956"/>
    </source>
</evidence>
<keyword evidence="2" id="KW-1185">Reference proteome</keyword>
<accession>A0A917UY40</accession>
<dbReference type="InterPro" id="IPR009241">
    <property type="entry name" value="HigB-like"/>
</dbReference>
<dbReference type="EMBL" id="BMMD01000054">
    <property type="protein sequence ID" value="GGJ94949.1"/>
    <property type="molecule type" value="Genomic_DNA"/>
</dbReference>
<dbReference type="Pfam" id="PF05973">
    <property type="entry name" value="Gp49"/>
    <property type="match status" value="1"/>
</dbReference>
<proteinExistence type="predicted"/>